<protein>
    <recommendedName>
        <fullName evidence="1">Methyltransferase domain-containing protein</fullName>
    </recommendedName>
</protein>
<sequence length="213" mass="23805">MISDRWDRYAQARSPRRLVNAAGASTWFNWTQYPDHGPGLEVLDLDDGSRVLDLGCGKGGNLAHVCASGYHGIGVDVSAPQLAHARTRWPGLPVHHRDAVSYLLDGEESFDAVYSVFGALWFVDPEVLLPAIHHRLRGVLAFSWSPMKPIPGLPRWDLEPGEWRERLEKHGYEDIECQVIDPPAGAESDQCTFFVRATRAGGRMPRSTREHAR</sequence>
<evidence type="ECO:0000259" key="1">
    <source>
        <dbReference type="Pfam" id="PF13649"/>
    </source>
</evidence>
<comment type="caution">
    <text evidence="2">The sequence shown here is derived from an EMBL/GenBank/DDBJ whole genome shotgun (WGS) entry which is preliminary data.</text>
</comment>
<organism evidence="2 3">
    <name type="scientific">Catellatospora bangladeshensis</name>
    <dbReference type="NCBI Taxonomy" id="310355"/>
    <lineage>
        <taxon>Bacteria</taxon>
        <taxon>Bacillati</taxon>
        <taxon>Actinomycetota</taxon>
        <taxon>Actinomycetes</taxon>
        <taxon>Micromonosporales</taxon>
        <taxon>Micromonosporaceae</taxon>
        <taxon>Catellatospora</taxon>
    </lineage>
</organism>
<dbReference type="Proteomes" id="UP000601223">
    <property type="component" value="Unassembled WGS sequence"/>
</dbReference>
<proteinExistence type="predicted"/>
<dbReference type="Pfam" id="PF13649">
    <property type="entry name" value="Methyltransf_25"/>
    <property type="match status" value="1"/>
</dbReference>
<name>A0A8J3JIX4_9ACTN</name>
<accession>A0A8J3JIX4</accession>
<keyword evidence="3" id="KW-1185">Reference proteome</keyword>
<gene>
    <name evidence="2" type="ORF">Cba03nite_47630</name>
</gene>
<evidence type="ECO:0000313" key="3">
    <source>
        <dbReference type="Proteomes" id="UP000601223"/>
    </source>
</evidence>
<dbReference type="RefSeq" id="WP_376820635.1">
    <property type="nucleotide sequence ID" value="NZ_JBHTGC010000001.1"/>
</dbReference>
<dbReference type="CDD" id="cd02440">
    <property type="entry name" value="AdoMet_MTases"/>
    <property type="match status" value="1"/>
</dbReference>
<evidence type="ECO:0000313" key="2">
    <source>
        <dbReference type="EMBL" id="GIF83414.1"/>
    </source>
</evidence>
<dbReference type="EMBL" id="BONF01000028">
    <property type="protein sequence ID" value="GIF83414.1"/>
    <property type="molecule type" value="Genomic_DNA"/>
</dbReference>
<dbReference type="AlphaFoldDB" id="A0A8J3JIX4"/>
<dbReference type="Gene3D" id="3.40.50.150">
    <property type="entry name" value="Vaccinia Virus protein VP39"/>
    <property type="match status" value="1"/>
</dbReference>
<dbReference type="InterPro" id="IPR041698">
    <property type="entry name" value="Methyltransf_25"/>
</dbReference>
<feature type="domain" description="Methyltransferase" evidence="1">
    <location>
        <begin position="51"/>
        <end position="133"/>
    </location>
</feature>
<dbReference type="SUPFAM" id="SSF53335">
    <property type="entry name" value="S-adenosyl-L-methionine-dependent methyltransferases"/>
    <property type="match status" value="1"/>
</dbReference>
<reference evidence="2 3" key="1">
    <citation type="submission" date="2021-01" db="EMBL/GenBank/DDBJ databases">
        <title>Whole genome shotgun sequence of Catellatospora bangladeshensis NBRC 107357.</title>
        <authorList>
            <person name="Komaki H."/>
            <person name="Tamura T."/>
        </authorList>
    </citation>
    <scope>NUCLEOTIDE SEQUENCE [LARGE SCALE GENOMIC DNA]</scope>
    <source>
        <strain evidence="2 3">NBRC 107357</strain>
    </source>
</reference>
<dbReference type="InterPro" id="IPR029063">
    <property type="entry name" value="SAM-dependent_MTases_sf"/>
</dbReference>